<dbReference type="GO" id="GO:0042802">
    <property type="term" value="F:identical protein binding"/>
    <property type="evidence" value="ECO:0007669"/>
    <property type="project" value="EnsemblMetazoa"/>
</dbReference>
<dbReference type="PANTHER" id="PTHR12373">
    <property type="entry name" value="ENHANCER OF RUDIMENTARY ERH"/>
    <property type="match status" value="1"/>
</dbReference>
<reference evidence="3" key="2">
    <citation type="submission" date="2022-06" db="UniProtKB">
        <authorList>
            <consortium name="EnsemblMetazoa"/>
        </authorList>
    </citation>
    <scope>IDENTIFICATION</scope>
    <source>
        <strain evidence="3">DF5081</strain>
    </source>
</reference>
<dbReference type="InterPro" id="IPR000781">
    <property type="entry name" value="ERH"/>
</dbReference>
<dbReference type="Pfam" id="PF01133">
    <property type="entry name" value="ER"/>
    <property type="match status" value="1"/>
</dbReference>
<sequence>MSHTILLLQPTENIESRSWSDYETINDCLDGICKVYEEFLKKKTPSRQTITYDISTLFDFIDDLKDLSLLVLDNRSHTYVPRNKQFVKESIFKLMQARLDRQN</sequence>
<evidence type="ECO:0000313" key="4">
    <source>
        <dbReference type="Proteomes" id="UP000005237"/>
    </source>
</evidence>
<dbReference type="EnsemblMetazoa" id="CJA18017.1">
    <property type="protein sequence ID" value="CJA18017.1"/>
    <property type="gene ID" value="WBGene00137221"/>
</dbReference>
<dbReference type="Proteomes" id="UP000005237">
    <property type="component" value="Unassembled WGS sequence"/>
</dbReference>
<accession>A0A8R1E275</accession>
<comment type="function">
    <text evidence="2">May have a role in the cell cycle.</text>
</comment>
<evidence type="ECO:0000256" key="2">
    <source>
        <dbReference type="PIRNR" id="PIRNR016393"/>
    </source>
</evidence>
<dbReference type="PROSITE" id="PS01290">
    <property type="entry name" value="ER"/>
    <property type="match status" value="1"/>
</dbReference>
<dbReference type="PANTHER" id="PTHR12373:SF0">
    <property type="entry name" value="ENHANCER OF RUDIMENTARY HOMOLOG"/>
    <property type="match status" value="1"/>
</dbReference>
<proteinExistence type="inferred from homology"/>
<organism evidence="3 4">
    <name type="scientific">Caenorhabditis japonica</name>
    <dbReference type="NCBI Taxonomy" id="281687"/>
    <lineage>
        <taxon>Eukaryota</taxon>
        <taxon>Metazoa</taxon>
        <taxon>Ecdysozoa</taxon>
        <taxon>Nematoda</taxon>
        <taxon>Chromadorea</taxon>
        <taxon>Rhabditida</taxon>
        <taxon>Rhabditina</taxon>
        <taxon>Rhabditomorpha</taxon>
        <taxon>Rhabditoidea</taxon>
        <taxon>Rhabditidae</taxon>
        <taxon>Peloderinae</taxon>
        <taxon>Caenorhabditis</taxon>
    </lineage>
</organism>
<dbReference type="OMA" id="ESRTWSD"/>
<name>A0A8R1E275_CAEJA</name>
<evidence type="ECO:0000256" key="1">
    <source>
        <dbReference type="ARBA" id="ARBA00007491"/>
    </source>
</evidence>
<comment type="similarity">
    <text evidence="1 2">Belongs to the E(R) family.</text>
</comment>
<dbReference type="Gene3D" id="3.30.2260.10">
    <property type="entry name" value="Enhancer of rudimentary"/>
    <property type="match status" value="1"/>
</dbReference>
<dbReference type="AlphaFoldDB" id="A0A8R1E275"/>
<dbReference type="SUPFAM" id="SSF143875">
    <property type="entry name" value="ERH-like"/>
    <property type="match status" value="1"/>
</dbReference>
<protein>
    <recommendedName>
        <fullName evidence="2">Enhancer of rudimentary homolog</fullName>
    </recommendedName>
</protein>
<evidence type="ECO:0000313" key="3">
    <source>
        <dbReference type="EnsemblMetazoa" id="CJA18017.1"/>
    </source>
</evidence>
<reference evidence="4" key="1">
    <citation type="submission" date="2010-08" db="EMBL/GenBank/DDBJ databases">
        <authorList>
            <consortium name="Caenorhabditis japonica Sequencing Consortium"/>
            <person name="Wilson R.K."/>
        </authorList>
    </citation>
    <scope>NUCLEOTIDE SEQUENCE [LARGE SCALE GENOMIC DNA]</scope>
    <source>
        <strain evidence="4">DF5081</strain>
    </source>
</reference>
<keyword evidence="2" id="KW-0131">Cell cycle</keyword>
<dbReference type="PIRSF" id="PIRSF016393">
    <property type="entry name" value="Enh_rudimentary"/>
    <property type="match status" value="1"/>
</dbReference>
<dbReference type="InterPro" id="IPR035912">
    <property type="entry name" value="EHR_sf"/>
</dbReference>
<keyword evidence="4" id="KW-1185">Reference proteome</keyword>